<sequence length="286" mass="31785">MTQTLGGLPVITVVKGRRAQLANLITGLEQSSHPPARLLIVFMDEAADSLYSDAFPIDAVSVMGTGELPLARARNCVRQIPAPAWVFLDVDCIPSVHLLRDYATALSARPEALHLGEVRYLPKGAADYGWTEATFSACAARHPLSDLRPAPGASMAHELFWSLNFACSSDVFDCIGGFDEAYEGYGAEDTDFAFRARARNVPLLCASALAYHQYHSTYRPPLNHFASIIANAQTFHTRWQTWPMEGWLREFADRGLVHWQADRLEVIRQPTETEVRDCFDQALKGF</sequence>
<protein>
    <submittedName>
        <fullName evidence="5">Glycosyl transferase family A</fullName>
    </submittedName>
</protein>
<dbReference type="Proteomes" id="UP000635983">
    <property type="component" value="Unassembled WGS sequence"/>
</dbReference>
<dbReference type="Pfam" id="PF02709">
    <property type="entry name" value="Glyco_transf_7C"/>
    <property type="match status" value="1"/>
</dbReference>
<evidence type="ECO:0000259" key="4">
    <source>
        <dbReference type="Pfam" id="PF02709"/>
    </source>
</evidence>
<dbReference type="GO" id="GO:0016757">
    <property type="term" value="F:glycosyltransferase activity"/>
    <property type="evidence" value="ECO:0007669"/>
    <property type="project" value="UniProtKB-KW"/>
</dbReference>
<evidence type="ECO:0000256" key="3">
    <source>
        <dbReference type="ARBA" id="ARBA00022679"/>
    </source>
</evidence>
<dbReference type="PANTHER" id="PTHR43179">
    <property type="entry name" value="RHAMNOSYLTRANSFERASE WBBL"/>
    <property type="match status" value="1"/>
</dbReference>
<comment type="similarity">
    <text evidence="1">Belongs to the glycosyltransferase 2 family.</text>
</comment>
<dbReference type="InterPro" id="IPR029044">
    <property type="entry name" value="Nucleotide-diphossugar_trans"/>
</dbReference>
<reference evidence="5" key="2">
    <citation type="submission" date="2020-09" db="EMBL/GenBank/DDBJ databases">
        <authorList>
            <person name="Sun Q."/>
            <person name="Ohkuma M."/>
        </authorList>
    </citation>
    <scope>NUCLEOTIDE SEQUENCE</scope>
    <source>
        <strain evidence="5">JCM 30078</strain>
    </source>
</reference>
<gene>
    <name evidence="5" type="ORF">GCM10009304_16950</name>
</gene>
<reference evidence="5" key="1">
    <citation type="journal article" date="2014" name="Int. J. Syst. Evol. Microbiol.">
        <title>Complete genome sequence of Corynebacterium casei LMG S-19264T (=DSM 44701T), isolated from a smear-ripened cheese.</title>
        <authorList>
            <consortium name="US DOE Joint Genome Institute (JGI-PGF)"/>
            <person name="Walter F."/>
            <person name="Albersmeier A."/>
            <person name="Kalinowski J."/>
            <person name="Ruckert C."/>
        </authorList>
    </citation>
    <scope>NUCLEOTIDE SEQUENCE</scope>
    <source>
        <strain evidence="5">JCM 30078</strain>
    </source>
</reference>
<evidence type="ECO:0000256" key="1">
    <source>
        <dbReference type="ARBA" id="ARBA00006739"/>
    </source>
</evidence>
<comment type="caution">
    <text evidence="5">The sequence shown here is derived from an EMBL/GenBank/DDBJ whole genome shotgun (WGS) entry which is preliminary data.</text>
</comment>
<organism evidence="5 6">
    <name type="scientific">Pseudomonas matsuisoli</name>
    <dbReference type="NCBI Taxonomy" id="1515666"/>
    <lineage>
        <taxon>Bacteria</taxon>
        <taxon>Pseudomonadati</taxon>
        <taxon>Pseudomonadota</taxon>
        <taxon>Gammaproteobacteria</taxon>
        <taxon>Pseudomonadales</taxon>
        <taxon>Pseudomonadaceae</taxon>
        <taxon>Pseudomonas</taxon>
    </lineage>
</organism>
<dbReference type="InterPro" id="IPR027791">
    <property type="entry name" value="Galactosyl_T_C"/>
</dbReference>
<dbReference type="Gene3D" id="3.90.550.10">
    <property type="entry name" value="Spore Coat Polysaccharide Biosynthesis Protein SpsA, Chain A"/>
    <property type="match status" value="1"/>
</dbReference>
<keyword evidence="2" id="KW-0328">Glycosyltransferase</keyword>
<evidence type="ECO:0000313" key="5">
    <source>
        <dbReference type="EMBL" id="GGJ91755.1"/>
    </source>
</evidence>
<feature type="domain" description="Galactosyltransferase C-terminal" evidence="4">
    <location>
        <begin position="160"/>
        <end position="202"/>
    </location>
</feature>
<evidence type="ECO:0000313" key="6">
    <source>
        <dbReference type="Proteomes" id="UP000635983"/>
    </source>
</evidence>
<dbReference type="SUPFAM" id="SSF53448">
    <property type="entry name" value="Nucleotide-diphospho-sugar transferases"/>
    <property type="match status" value="1"/>
</dbReference>
<dbReference type="RefSeq" id="WP_188982757.1">
    <property type="nucleotide sequence ID" value="NZ_BMPO01000003.1"/>
</dbReference>
<dbReference type="PANTHER" id="PTHR43179:SF12">
    <property type="entry name" value="GALACTOFURANOSYLTRANSFERASE GLFT2"/>
    <property type="match status" value="1"/>
</dbReference>
<dbReference type="AlphaFoldDB" id="A0A917PTX9"/>
<proteinExistence type="inferred from homology"/>
<dbReference type="EMBL" id="BMPO01000003">
    <property type="protein sequence ID" value="GGJ91755.1"/>
    <property type="molecule type" value="Genomic_DNA"/>
</dbReference>
<keyword evidence="6" id="KW-1185">Reference proteome</keyword>
<evidence type="ECO:0000256" key="2">
    <source>
        <dbReference type="ARBA" id="ARBA00022676"/>
    </source>
</evidence>
<name>A0A917PTX9_9PSED</name>
<keyword evidence="3 5" id="KW-0808">Transferase</keyword>
<accession>A0A917PTX9</accession>